<name>A0A481TSP0_HHV2</name>
<sequence length="36" mass="4081">MRNSLFFFLCLLLFIETDIRGKGPETETVGPAVAFF</sequence>
<reference evidence="1" key="1">
    <citation type="submission" date="2018-08" db="EMBL/GenBank/DDBJ databases">
        <title>HSV2 whole genome sequences from clinical isolates.</title>
        <authorList>
            <person name="Roychoudhury P."/>
            <person name="Greninger A.L."/>
            <person name="Jerome K.R."/>
            <person name="Johnston C."/>
            <person name="Wald A."/>
            <person name="Xie H."/>
        </authorList>
    </citation>
    <scope>NUCLEOTIDE SEQUENCE</scope>
    <source>
        <strain evidence="1">2005-42278</strain>
    </source>
</reference>
<dbReference type="EMBL" id="MH790643">
    <property type="protein sequence ID" value="QBH83712.1"/>
    <property type="molecule type" value="Genomic_DNA"/>
</dbReference>
<organismHost>
    <name type="scientific">Homo sapiens</name>
    <name type="common">Human</name>
    <dbReference type="NCBI Taxonomy" id="9606"/>
</organismHost>
<organism evidence="1">
    <name type="scientific">Human herpesvirus 2</name>
    <name type="common">HHV-2</name>
    <name type="synonym">Human herpes simplex virus 2</name>
    <dbReference type="NCBI Taxonomy" id="10310"/>
    <lineage>
        <taxon>Viruses</taxon>
        <taxon>Duplodnaviria</taxon>
        <taxon>Heunggongvirae</taxon>
        <taxon>Peploviricota</taxon>
        <taxon>Herviviricetes</taxon>
        <taxon>Herpesvirales</taxon>
        <taxon>Orthoherpesviridae</taxon>
        <taxon>Alphaherpesvirinae</taxon>
        <taxon>Simplexvirus</taxon>
        <taxon>Simplexvirus humanalpha2</taxon>
    </lineage>
</organism>
<proteinExistence type="predicted"/>
<protein>
    <submittedName>
        <fullName evidence="1">Uncharacterized protein</fullName>
    </submittedName>
</protein>
<evidence type="ECO:0000313" key="1">
    <source>
        <dbReference type="EMBL" id="QBH83712.1"/>
    </source>
</evidence>
<accession>A0A481TSP0</accession>